<reference evidence="1" key="1">
    <citation type="submission" date="2023-11" db="EMBL/GenBank/DDBJ databases">
        <authorList>
            <person name="Poullet M."/>
        </authorList>
    </citation>
    <scope>NUCLEOTIDE SEQUENCE</scope>
    <source>
        <strain evidence="1">E1834</strain>
    </source>
</reference>
<accession>A0ACB1A6X7</accession>
<gene>
    <name evidence="1" type="ORF">MENTE1834_LOCUS33482</name>
</gene>
<evidence type="ECO:0000313" key="2">
    <source>
        <dbReference type="Proteomes" id="UP001497535"/>
    </source>
</evidence>
<evidence type="ECO:0000313" key="1">
    <source>
        <dbReference type="EMBL" id="CAK5086003.1"/>
    </source>
</evidence>
<protein>
    <submittedName>
        <fullName evidence="1">Uncharacterized protein</fullName>
    </submittedName>
</protein>
<dbReference type="EMBL" id="CAVMJV010000059">
    <property type="protein sequence ID" value="CAK5086003.1"/>
    <property type="molecule type" value="Genomic_DNA"/>
</dbReference>
<keyword evidence="2" id="KW-1185">Reference proteome</keyword>
<name>A0ACB1A6X7_MELEN</name>
<dbReference type="Proteomes" id="UP001497535">
    <property type="component" value="Unassembled WGS sequence"/>
</dbReference>
<sequence>MDKTRDCRRFPIHTWTTIRIGFSSCMGKSNSCICQRKAFCKFWTIRLAWSKSIGD</sequence>
<organism evidence="1 2">
    <name type="scientific">Meloidogyne enterolobii</name>
    <name type="common">Root-knot nematode worm</name>
    <name type="synonym">Meloidogyne mayaguensis</name>
    <dbReference type="NCBI Taxonomy" id="390850"/>
    <lineage>
        <taxon>Eukaryota</taxon>
        <taxon>Metazoa</taxon>
        <taxon>Ecdysozoa</taxon>
        <taxon>Nematoda</taxon>
        <taxon>Chromadorea</taxon>
        <taxon>Rhabditida</taxon>
        <taxon>Tylenchina</taxon>
        <taxon>Tylenchomorpha</taxon>
        <taxon>Tylenchoidea</taxon>
        <taxon>Meloidogynidae</taxon>
        <taxon>Meloidogyninae</taxon>
        <taxon>Meloidogyne</taxon>
    </lineage>
</organism>
<proteinExistence type="predicted"/>
<comment type="caution">
    <text evidence="1">The sequence shown here is derived from an EMBL/GenBank/DDBJ whole genome shotgun (WGS) entry which is preliminary data.</text>
</comment>